<dbReference type="SUPFAM" id="SSF53756">
    <property type="entry name" value="UDP-Glycosyltransferase/glycogen phosphorylase"/>
    <property type="match status" value="1"/>
</dbReference>
<protein>
    <submittedName>
        <fullName evidence="3">Glycosyltransferase family 4 protein</fullName>
    </submittedName>
</protein>
<organism evidence="3 4">
    <name type="scientific">Candidatus Methylobacter titanis</name>
    <dbReference type="NCBI Taxonomy" id="3053457"/>
    <lineage>
        <taxon>Bacteria</taxon>
        <taxon>Pseudomonadati</taxon>
        <taxon>Pseudomonadota</taxon>
        <taxon>Gammaproteobacteria</taxon>
        <taxon>Methylococcales</taxon>
        <taxon>Methylococcaceae</taxon>
        <taxon>Methylobacter</taxon>
    </lineage>
</organism>
<evidence type="ECO:0000313" key="4">
    <source>
        <dbReference type="Proteomes" id="UP001160519"/>
    </source>
</evidence>
<dbReference type="Pfam" id="PF13439">
    <property type="entry name" value="Glyco_transf_4"/>
    <property type="match status" value="1"/>
</dbReference>
<proteinExistence type="predicted"/>
<evidence type="ECO:0000313" key="3">
    <source>
        <dbReference type="EMBL" id="MDI1230198.1"/>
    </source>
</evidence>
<dbReference type="InterPro" id="IPR028098">
    <property type="entry name" value="Glyco_trans_4-like_N"/>
</dbReference>
<dbReference type="PANTHER" id="PTHR12526">
    <property type="entry name" value="GLYCOSYLTRANSFERASE"/>
    <property type="match status" value="1"/>
</dbReference>
<evidence type="ECO:0000259" key="1">
    <source>
        <dbReference type="Pfam" id="PF00534"/>
    </source>
</evidence>
<reference evidence="3" key="1">
    <citation type="submission" date="2023-01" db="EMBL/GenBank/DDBJ databases">
        <title>Biogeochemical cycle of methane in antarctic sediments.</title>
        <authorList>
            <person name="Roldan D.M."/>
            <person name="Menes R.J."/>
        </authorList>
    </citation>
    <scope>NUCLEOTIDE SEQUENCE [LARGE SCALE GENOMIC DNA]</scope>
    <source>
        <strain evidence="3">K-2018 MAG008</strain>
    </source>
</reference>
<sequence length="388" mass="42849">MKILMVTRETQADKRYGLGRSLTPLIAEFKRRGIDADVICQADLGVRALLWQGKLQQLSHRLLDRLNGQTDFATLFSVVLERFNMGRLAAKVCSKNHFTHVHCHDPIIAAGYRFFSLLSLSAQVRWGITEHGFGSYSQAIYADGVRMGPRILSLLTRWEAHTLSQAAWVVTPSHSAALQLAKDLGCPSIADTWHVIYHARPDINCYQKQEARQQLNWTDEHFYLLSVGRIAPVKQFPLLVEACAKAANAKPVQLVILGEGEYEPLQDLGKRLKLKRPIQFASTDNVGLYLSAADLYVSTSASESFGLANLEAMTAGVAALCTAVGAVPEIVDTGGVLVAANLEAITSALQHLMTDNDARLAIAERGLQRAQSWPDIKTIADHYEKIYQ</sequence>
<accession>A0AA43TKL7</accession>
<feature type="domain" description="Glycosyl transferase family 1" evidence="1">
    <location>
        <begin position="208"/>
        <end position="367"/>
    </location>
</feature>
<comment type="caution">
    <text evidence="3">The sequence shown here is derived from an EMBL/GenBank/DDBJ whole genome shotgun (WGS) entry which is preliminary data.</text>
</comment>
<dbReference type="AlphaFoldDB" id="A0AA43TKL7"/>
<dbReference type="GO" id="GO:0016757">
    <property type="term" value="F:glycosyltransferase activity"/>
    <property type="evidence" value="ECO:0007669"/>
    <property type="project" value="InterPro"/>
</dbReference>
<evidence type="ECO:0000259" key="2">
    <source>
        <dbReference type="Pfam" id="PF13439"/>
    </source>
</evidence>
<dbReference type="CDD" id="cd03801">
    <property type="entry name" value="GT4_PimA-like"/>
    <property type="match status" value="1"/>
</dbReference>
<dbReference type="Proteomes" id="UP001160519">
    <property type="component" value="Unassembled WGS sequence"/>
</dbReference>
<dbReference type="Pfam" id="PF00534">
    <property type="entry name" value="Glycos_transf_1"/>
    <property type="match status" value="1"/>
</dbReference>
<feature type="domain" description="Glycosyltransferase subfamily 4-like N-terminal" evidence="2">
    <location>
        <begin position="17"/>
        <end position="198"/>
    </location>
</feature>
<gene>
    <name evidence="3" type="ORF">PSU93_03500</name>
</gene>
<name>A0AA43TKL7_9GAMM</name>
<dbReference type="InterPro" id="IPR001296">
    <property type="entry name" value="Glyco_trans_1"/>
</dbReference>
<dbReference type="Gene3D" id="3.40.50.2000">
    <property type="entry name" value="Glycogen Phosphorylase B"/>
    <property type="match status" value="2"/>
</dbReference>
<dbReference type="EMBL" id="JAQSDF010000006">
    <property type="protein sequence ID" value="MDI1230198.1"/>
    <property type="molecule type" value="Genomic_DNA"/>
</dbReference>
<keyword evidence="4" id="KW-1185">Reference proteome</keyword>
<dbReference type="GO" id="GO:1901135">
    <property type="term" value="P:carbohydrate derivative metabolic process"/>
    <property type="evidence" value="ECO:0007669"/>
    <property type="project" value="UniProtKB-ARBA"/>
</dbReference>